<comment type="caution">
    <text evidence="1">The sequence shown here is derived from an EMBL/GenBank/DDBJ whole genome shotgun (WGS) entry which is preliminary data.</text>
</comment>
<evidence type="ECO:0000313" key="2">
    <source>
        <dbReference type="Proteomes" id="UP000037043"/>
    </source>
</evidence>
<dbReference type="AlphaFoldDB" id="A0A0L6ZC76"/>
<gene>
    <name evidence="1" type="ORF">CLHOM_11540</name>
</gene>
<organism evidence="1 2">
    <name type="scientific">Clostridium homopropionicum DSM 5847</name>
    <dbReference type="NCBI Taxonomy" id="1121318"/>
    <lineage>
        <taxon>Bacteria</taxon>
        <taxon>Bacillati</taxon>
        <taxon>Bacillota</taxon>
        <taxon>Clostridia</taxon>
        <taxon>Eubacteriales</taxon>
        <taxon>Clostridiaceae</taxon>
        <taxon>Clostridium</taxon>
    </lineage>
</organism>
<sequence length="70" mass="8785">MALSPEALEVRRKYIREYMREYRKKNKTNDNYWEKKAKEKEHNLRLQVQRQLKDDISMFELAGYYFSYDK</sequence>
<keyword evidence="2" id="KW-1185">Reference proteome</keyword>
<name>A0A0L6ZC76_9CLOT</name>
<dbReference type="RefSeq" id="WP_052220732.1">
    <property type="nucleotide sequence ID" value="NZ_LHUR01000013.1"/>
</dbReference>
<dbReference type="STRING" id="36844.SAMN04488501_108159"/>
<evidence type="ECO:0000313" key="1">
    <source>
        <dbReference type="EMBL" id="KOA20566.1"/>
    </source>
</evidence>
<dbReference type="EMBL" id="LHUR01000013">
    <property type="protein sequence ID" value="KOA20566.1"/>
    <property type="molecule type" value="Genomic_DNA"/>
</dbReference>
<protein>
    <submittedName>
        <fullName evidence="1">Uncharacterized protein</fullName>
    </submittedName>
</protein>
<proteinExistence type="predicted"/>
<accession>A0A0L6ZC76</accession>
<dbReference type="PATRIC" id="fig|1121318.3.peg.1163"/>
<dbReference type="Proteomes" id="UP000037043">
    <property type="component" value="Unassembled WGS sequence"/>
</dbReference>
<reference evidence="2" key="1">
    <citation type="submission" date="2015-08" db="EMBL/GenBank/DDBJ databases">
        <title>Genome sequence of the strict anaerobe Clostridium homopropionicum LuHBu1 (DSM 5847T).</title>
        <authorList>
            <person name="Poehlein A."/>
            <person name="Beck M."/>
            <person name="Schiel-Bengelsdorf B."/>
            <person name="Bengelsdorf F.R."/>
            <person name="Daniel R."/>
            <person name="Duerre P."/>
        </authorList>
    </citation>
    <scope>NUCLEOTIDE SEQUENCE [LARGE SCALE GENOMIC DNA]</scope>
    <source>
        <strain evidence="2">DSM 5847</strain>
    </source>
</reference>